<evidence type="ECO:0000313" key="1">
    <source>
        <dbReference type="EMBL" id="MBP2058273.1"/>
    </source>
</evidence>
<sequence length="248" mass="28929">MKKDTYMNLLGFRDLCYNDFNFEVNVKNPFLGLDSYQKIEKILSDVQKEDSQLLTEFEAGNDIYQDYAPEFLSNTTKHEIKRDIEVAREFLDNYSGDAAKKKEKYQEFLEDNSLSYSFGPDSKLTKVEQAINNIDTNEVIVWQRSDKEYILLSHTVQSLKKIKSQIIEVGKIEDKQLRHSLERLFNNLNNFLKPFSENNLGKYEDNISQELRDQLMHFALDVQNDSREIAANKVAKFALDIAEKANNN</sequence>
<reference evidence="1 2" key="1">
    <citation type="submission" date="2021-03" db="EMBL/GenBank/DDBJ databases">
        <title>Genomic Encyclopedia of Type Strains, Phase IV (KMG-IV): sequencing the most valuable type-strain genomes for metagenomic binning, comparative biology and taxonomic classification.</title>
        <authorList>
            <person name="Goeker M."/>
        </authorList>
    </citation>
    <scope>NUCLEOTIDE SEQUENCE [LARGE SCALE GENOMIC DNA]</scope>
    <source>
        <strain evidence="1 2">DSM 101872</strain>
    </source>
</reference>
<dbReference type="EMBL" id="JAGGLU010000007">
    <property type="protein sequence ID" value="MBP2058273.1"/>
    <property type="molecule type" value="Genomic_DNA"/>
</dbReference>
<dbReference type="Proteomes" id="UP001519292">
    <property type="component" value="Unassembled WGS sequence"/>
</dbReference>
<protein>
    <submittedName>
        <fullName evidence="1">Uncharacterized protein</fullName>
    </submittedName>
</protein>
<proteinExistence type="predicted"/>
<comment type="caution">
    <text evidence="1">The sequence shown here is derived from an EMBL/GenBank/DDBJ whole genome shotgun (WGS) entry which is preliminary data.</text>
</comment>
<keyword evidence="2" id="KW-1185">Reference proteome</keyword>
<dbReference type="RefSeq" id="WP_209687010.1">
    <property type="nucleotide sequence ID" value="NZ_JAGGLU010000007.1"/>
</dbReference>
<gene>
    <name evidence="1" type="ORF">J2Z60_001450</name>
</gene>
<organism evidence="1 2">
    <name type="scientific">Lactobacillus colini</name>
    <dbReference type="NCBI Taxonomy" id="1819254"/>
    <lineage>
        <taxon>Bacteria</taxon>
        <taxon>Bacillati</taxon>
        <taxon>Bacillota</taxon>
        <taxon>Bacilli</taxon>
        <taxon>Lactobacillales</taxon>
        <taxon>Lactobacillaceae</taxon>
        <taxon>Lactobacillus</taxon>
    </lineage>
</organism>
<evidence type="ECO:0000313" key="2">
    <source>
        <dbReference type="Proteomes" id="UP001519292"/>
    </source>
</evidence>
<accession>A0ABS4MF83</accession>
<name>A0ABS4MF83_9LACO</name>